<evidence type="ECO:0000259" key="6">
    <source>
        <dbReference type="PROSITE" id="PS50263"/>
    </source>
</evidence>
<dbReference type="Proteomes" id="UP000283387">
    <property type="component" value="Unassembled WGS sequence"/>
</dbReference>
<dbReference type="GO" id="GO:0106008">
    <property type="term" value="F:2-oxoglutaramate amidase activity"/>
    <property type="evidence" value="ECO:0007669"/>
    <property type="project" value="TreeGrafter"/>
</dbReference>
<dbReference type="FunFam" id="3.60.110.10:FF:000004">
    <property type="entry name" value="Carbon-nitrogen hydrolase"/>
    <property type="match status" value="1"/>
</dbReference>
<comment type="catalytic activity">
    <reaction evidence="4">
        <text>a monoamide of a dicarboxylate + H2O = a dicarboxylate + NH4(+)</text>
        <dbReference type="Rhea" id="RHEA:11716"/>
        <dbReference type="ChEBI" id="CHEBI:15377"/>
        <dbReference type="ChEBI" id="CHEBI:28938"/>
        <dbReference type="ChEBI" id="CHEBI:28965"/>
        <dbReference type="ChEBI" id="CHEBI:77450"/>
        <dbReference type="EC" id="3.5.1.3"/>
    </reaction>
</comment>
<dbReference type="InterPro" id="IPR003010">
    <property type="entry name" value="C-N_Hydrolase"/>
</dbReference>
<dbReference type="EC" id="3.5.1.3" evidence="3"/>
<dbReference type="InterPro" id="IPR036526">
    <property type="entry name" value="C-N_Hydrolase_sf"/>
</dbReference>
<keyword evidence="2 7" id="KW-0378">Hydrolase</keyword>
<gene>
    <name evidence="7" type="ORF">BC643_4532</name>
</gene>
<dbReference type="CDD" id="cd07575">
    <property type="entry name" value="Xc-1258_like"/>
    <property type="match status" value="1"/>
</dbReference>
<sequence length="262" mass="29646">MAESDQILTLSLIQIDLVWENVAANLANFEALFQDLPADVDLVVLPEMFSTGFSMQVSDFAETMDGKTVGWMKKQATSRNAVVAGSLMIRQETKFYNRFLFVKPCGEIEYYDKRHLFSIGEEDFHFMPGKERKIIQLKGFRILPQVCYDLRFPVFARNRNDYDLYLNCANWPAPRQAVWECLLKARAIENQVYVAGVNRIGNDGNGIIHSGGSVVFDARGSVLAEASGSTQILSTKLSLNLLHDFRRKFPVLQDADNFTISL</sequence>
<comment type="similarity">
    <text evidence="1">Belongs to the carbon-nitrogen hydrolase superfamily. NIT1/NIT2 family.</text>
</comment>
<dbReference type="PANTHER" id="PTHR47799:SF1">
    <property type="entry name" value="OMEGA-AMIDASE YAFV"/>
    <property type="match status" value="1"/>
</dbReference>
<keyword evidence="8" id="KW-1185">Reference proteome</keyword>
<evidence type="ECO:0000313" key="8">
    <source>
        <dbReference type="Proteomes" id="UP000283387"/>
    </source>
</evidence>
<dbReference type="SUPFAM" id="SSF56317">
    <property type="entry name" value="Carbon-nitrogen hydrolase"/>
    <property type="match status" value="1"/>
</dbReference>
<name>A0A419VUI4_9BACT</name>
<dbReference type="PROSITE" id="PS01227">
    <property type="entry name" value="UPF0012"/>
    <property type="match status" value="1"/>
</dbReference>
<dbReference type="AlphaFoldDB" id="A0A419VUI4"/>
<feature type="domain" description="CN hydrolase" evidence="6">
    <location>
        <begin position="8"/>
        <end position="239"/>
    </location>
</feature>
<organism evidence="7 8">
    <name type="scientific">Mangrovibacterium diazotrophicum</name>
    <dbReference type="NCBI Taxonomy" id="1261403"/>
    <lineage>
        <taxon>Bacteria</taxon>
        <taxon>Pseudomonadati</taxon>
        <taxon>Bacteroidota</taxon>
        <taxon>Bacteroidia</taxon>
        <taxon>Marinilabiliales</taxon>
        <taxon>Prolixibacteraceae</taxon>
        <taxon>Mangrovibacterium</taxon>
    </lineage>
</organism>
<dbReference type="PANTHER" id="PTHR47799">
    <property type="entry name" value="OMEGA-AMIDASE YAFV"/>
    <property type="match status" value="1"/>
</dbReference>
<evidence type="ECO:0000313" key="7">
    <source>
        <dbReference type="EMBL" id="RKD85013.1"/>
    </source>
</evidence>
<proteinExistence type="inferred from homology"/>
<dbReference type="GO" id="GO:0050152">
    <property type="term" value="F:omega-amidase activity"/>
    <property type="evidence" value="ECO:0007669"/>
    <property type="project" value="UniProtKB-EC"/>
</dbReference>
<evidence type="ECO:0000256" key="4">
    <source>
        <dbReference type="ARBA" id="ARBA00052904"/>
    </source>
</evidence>
<reference evidence="7 8" key="1">
    <citation type="submission" date="2018-09" db="EMBL/GenBank/DDBJ databases">
        <title>Genomic Encyclopedia of Archaeal and Bacterial Type Strains, Phase II (KMG-II): from individual species to whole genera.</title>
        <authorList>
            <person name="Goeker M."/>
        </authorList>
    </citation>
    <scope>NUCLEOTIDE SEQUENCE [LARGE SCALE GENOMIC DNA]</scope>
    <source>
        <strain evidence="7 8">DSM 27148</strain>
    </source>
</reference>
<evidence type="ECO:0000256" key="2">
    <source>
        <dbReference type="ARBA" id="ARBA00022801"/>
    </source>
</evidence>
<dbReference type="InterPro" id="IPR001110">
    <property type="entry name" value="UPF0012_CS"/>
</dbReference>
<comment type="caution">
    <text evidence="7">The sequence shown here is derived from an EMBL/GenBank/DDBJ whole genome shotgun (WGS) entry which is preliminary data.</text>
</comment>
<evidence type="ECO:0000256" key="5">
    <source>
        <dbReference type="ARBA" id="ARBA00072139"/>
    </source>
</evidence>
<protein>
    <recommendedName>
        <fullName evidence="5">Omega-amidase YafV</fullName>
        <ecNumber evidence="3">3.5.1.3</ecNumber>
    </recommendedName>
</protein>
<dbReference type="EMBL" id="RAPN01000006">
    <property type="protein sequence ID" value="RKD85013.1"/>
    <property type="molecule type" value="Genomic_DNA"/>
</dbReference>
<dbReference type="PROSITE" id="PS50263">
    <property type="entry name" value="CN_HYDROLASE"/>
    <property type="match status" value="1"/>
</dbReference>
<accession>A0A419VUI4</accession>
<dbReference type="NCBIfam" id="NF007757">
    <property type="entry name" value="PRK10438.1"/>
    <property type="match status" value="1"/>
</dbReference>
<dbReference type="Pfam" id="PF00795">
    <property type="entry name" value="CN_hydrolase"/>
    <property type="match status" value="1"/>
</dbReference>
<evidence type="ECO:0000256" key="1">
    <source>
        <dbReference type="ARBA" id="ARBA00010613"/>
    </source>
</evidence>
<dbReference type="OrthoDB" id="9811121at2"/>
<dbReference type="RefSeq" id="WP_120275630.1">
    <property type="nucleotide sequence ID" value="NZ_RAPN01000006.1"/>
</dbReference>
<evidence type="ECO:0000256" key="3">
    <source>
        <dbReference type="ARBA" id="ARBA00039118"/>
    </source>
</evidence>
<dbReference type="Gene3D" id="3.60.110.10">
    <property type="entry name" value="Carbon-nitrogen hydrolase"/>
    <property type="match status" value="1"/>
</dbReference>
<dbReference type="InterPro" id="IPR052737">
    <property type="entry name" value="Omega-amidase_YafV"/>
</dbReference>